<keyword evidence="2" id="KW-1133">Transmembrane helix</keyword>
<dbReference type="SMART" id="SM00267">
    <property type="entry name" value="GGDEF"/>
    <property type="match status" value="1"/>
</dbReference>
<dbReference type="Gene3D" id="1.25.40.10">
    <property type="entry name" value="Tetratricopeptide repeat domain"/>
    <property type="match status" value="2"/>
</dbReference>
<protein>
    <recommendedName>
        <fullName evidence="8">EAL domain-containing protein</fullName>
    </recommendedName>
</protein>
<evidence type="ECO:0000259" key="4">
    <source>
        <dbReference type="PROSITE" id="PS50883"/>
    </source>
</evidence>
<evidence type="ECO:0000256" key="3">
    <source>
        <dbReference type="SAM" id="SignalP"/>
    </source>
</evidence>
<evidence type="ECO:0000259" key="5">
    <source>
        <dbReference type="PROSITE" id="PS50887"/>
    </source>
</evidence>
<feature type="region of interest" description="Disordered" evidence="1">
    <location>
        <begin position="852"/>
        <end position="896"/>
    </location>
</feature>
<feature type="compositionally biased region" description="Basic and acidic residues" evidence="1">
    <location>
        <begin position="886"/>
        <end position="896"/>
    </location>
</feature>
<dbReference type="Gene3D" id="3.20.20.450">
    <property type="entry name" value="EAL domain"/>
    <property type="match status" value="1"/>
</dbReference>
<name>A0ABP7TKJ9_9SPHN</name>
<dbReference type="SUPFAM" id="SSF141868">
    <property type="entry name" value="EAL domain-like"/>
    <property type="match status" value="1"/>
</dbReference>
<accession>A0ABP7TKJ9</accession>
<feature type="domain" description="EAL" evidence="4">
    <location>
        <begin position="613"/>
        <end position="864"/>
    </location>
</feature>
<gene>
    <name evidence="6" type="ORF">GCM10022281_02940</name>
</gene>
<proteinExistence type="predicted"/>
<evidence type="ECO:0000313" key="6">
    <source>
        <dbReference type="EMBL" id="GAA4027664.1"/>
    </source>
</evidence>
<dbReference type="RefSeq" id="WP_344697551.1">
    <property type="nucleotide sequence ID" value="NZ_BAABBR010000001.1"/>
</dbReference>
<dbReference type="Gene3D" id="3.30.70.270">
    <property type="match status" value="1"/>
</dbReference>
<dbReference type="EMBL" id="BAABBR010000001">
    <property type="protein sequence ID" value="GAA4027664.1"/>
    <property type="molecule type" value="Genomic_DNA"/>
</dbReference>
<feature type="signal peptide" evidence="3">
    <location>
        <begin position="1"/>
        <end position="24"/>
    </location>
</feature>
<dbReference type="InterPro" id="IPR011990">
    <property type="entry name" value="TPR-like_helical_dom_sf"/>
</dbReference>
<organism evidence="6 7">
    <name type="scientific">Sphingomonas rosea</name>
    <dbReference type="NCBI Taxonomy" id="335605"/>
    <lineage>
        <taxon>Bacteria</taxon>
        <taxon>Pseudomonadati</taxon>
        <taxon>Pseudomonadota</taxon>
        <taxon>Alphaproteobacteria</taxon>
        <taxon>Sphingomonadales</taxon>
        <taxon>Sphingomonadaceae</taxon>
        <taxon>Sphingomonas</taxon>
    </lineage>
</organism>
<feature type="chain" id="PRO_5046611286" description="EAL domain-containing protein" evidence="3">
    <location>
        <begin position="25"/>
        <end position="896"/>
    </location>
</feature>
<comment type="caution">
    <text evidence="6">The sequence shown here is derived from an EMBL/GenBank/DDBJ whole genome shotgun (WGS) entry which is preliminary data.</text>
</comment>
<dbReference type="CDD" id="cd01949">
    <property type="entry name" value="GGDEF"/>
    <property type="match status" value="1"/>
</dbReference>
<keyword evidence="7" id="KW-1185">Reference proteome</keyword>
<dbReference type="SMART" id="SM00052">
    <property type="entry name" value="EAL"/>
    <property type="match status" value="1"/>
</dbReference>
<dbReference type="InterPro" id="IPR029787">
    <property type="entry name" value="Nucleotide_cyclase"/>
</dbReference>
<keyword evidence="2" id="KW-0812">Transmembrane</keyword>
<dbReference type="InterPro" id="IPR019734">
    <property type="entry name" value="TPR_rpt"/>
</dbReference>
<dbReference type="CDD" id="cd01948">
    <property type="entry name" value="EAL"/>
    <property type="match status" value="1"/>
</dbReference>
<dbReference type="Pfam" id="PF00563">
    <property type="entry name" value="EAL"/>
    <property type="match status" value="1"/>
</dbReference>
<dbReference type="InterPro" id="IPR035919">
    <property type="entry name" value="EAL_sf"/>
</dbReference>
<dbReference type="PANTHER" id="PTHR44757">
    <property type="entry name" value="DIGUANYLATE CYCLASE DGCP"/>
    <property type="match status" value="1"/>
</dbReference>
<reference evidence="7" key="1">
    <citation type="journal article" date="2019" name="Int. J. Syst. Evol. Microbiol.">
        <title>The Global Catalogue of Microorganisms (GCM) 10K type strain sequencing project: providing services to taxonomists for standard genome sequencing and annotation.</title>
        <authorList>
            <consortium name="The Broad Institute Genomics Platform"/>
            <consortium name="The Broad Institute Genome Sequencing Center for Infectious Disease"/>
            <person name="Wu L."/>
            <person name="Ma J."/>
        </authorList>
    </citation>
    <scope>NUCLEOTIDE SEQUENCE [LARGE SCALE GENOMIC DNA]</scope>
    <source>
        <strain evidence="7">JCM 17564</strain>
    </source>
</reference>
<keyword evidence="3" id="KW-0732">Signal</keyword>
<dbReference type="Proteomes" id="UP001424459">
    <property type="component" value="Unassembled WGS sequence"/>
</dbReference>
<dbReference type="InterPro" id="IPR000160">
    <property type="entry name" value="GGDEF_dom"/>
</dbReference>
<evidence type="ECO:0008006" key="8">
    <source>
        <dbReference type="Google" id="ProtNLM"/>
    </source>
</evidence>
<dbReference type="SMART" id="SM00028">
    <property type="entry name" value="TPR"/>
    <property type="match status" value="4"/>
</dbReference>
<dbReference type="PROSITE" id="PS50887">
    <property type="entry name" value="GGDEF"/>
    <property type="match status" value="1"/>
</dbReference>
<evidence type="ECO:0000256" key="1">
    <source>
        <dbReference type="SAM" id="MobiDB-lite"/>
    </source>
</evidence>
<dbReference type="NCBIfam" id="TIGR00254">
    <property type="entry name" value="GGDEF"/>
    <property type="match status" value="1"/>
</dbReference>
<evidence type="ECO:0000313" key="7">
    <source>
        <dbReference type="Proteomes" id="UP001424459"/>
    </source>
</evidence>
<evidence type="ECO:0000256" key="2">
    <source>
        <dbReference type="SAM" id="Phobius"/>
    </source>
</evidence>
<sequence length="896" mass="97135">MPKNILFALLVLTAAAAATPPARAAAPAVTAGRESAVQQRFDATIAASKAAMMSEPDVALARAKDAIHLAYGLPAPEAPLAVASGQWLAGEALTRLNQPDAARPMIEAALKTVETAAPSTKLHADLLRSRAALASLDGKVQQSLEGMHQAYRIYAALGEARSQSIMLQNIASLYQDARDFPRALNYLGQAEDVYSQDPALSLALHNNRGNAYRDMGEHARAEGEFRKALIEARAMQSPLLEARIISNIAATQLDQGQLTKAAATIDQGLAIRASAAAEWRPFLWGLKARLADRRGDQAQALVMLGRTFAGVDLAQSTMPFRDFHELAWKVFARAGRSDEALLHLEAFKRLDDDAREVAVSTNAALMGARFDAANQELRITRLKAERAQRDLELARSTQRLHNVLLIAGLAGLAAVSVIGAVGFAFLASRRSRDRISAANAELEHAARHDHLTGLGNRAYFRECLGQELATATPSCSVMLVDLDRFKLVNDTFGHNAGDELLRQIAGRLRKLCSGQRQAFRLGGDEFAILLTDPTEDIHDFAETLIANLSQPCDLGEAWADVGATVGFAIAGEHGSELDHLVRCADLALYRAKDAGRGRVCRFEPWMQDEADEQRSLENDLRSALYDGQLSLAYQPIVRSSDDQVVAYEALLRWQHPTRGSISPTVFVPIAEEARLINEIGAWTLRQACQQATGWPETVKVAVNLSVLQLEAENLFGTVIHALAVTGLAPQRLQLEMTESVFLRHGSKLESTLTKLRDLGVSLALDDFGTGYSSLGYLQRADFAAIKIDRSFVKAATLGSAESAAIIKAIVALARGLQMECTAEGIETVAEQAAMRRLGCSQLQGFLFGRPSREQRPAEETAFAAEVHRLPVPPSGDRLPRQAKGRSPRDRLGRSSG</sequence>
<feature type="domain" description="GGDEF" evidence="5">
    <location>
        <begin position="473"/>
        <end position="604"/>
    </location>
</feature>
<dbReference type="InterPro" id="IPR043128">
    <property type="entry name" value="Rev_trsase/Diguanyl_cyclase"/>
</dbReference>
<dbReference type="Pfam" id="PF00990">
    <property type="entry name" value="GGDEF"/>
    <property type="match status" value="1"/>
</dbReference>
<dbReference type="InterPro" id="IPR001633">
    <property type="entry name" value="EAL_dom"/>
</dbReference>
<dbReference type="PANTHER" id="PTHR44757:SF2">
    <property type="entry name" value="BIOFILM ARCHITECTURE MAINTENANCE PROTEIN MBAA"/>
    <property type="match status" value="1"/>
</dbReference>
<feature type="transmembrane region" description="Helical" evidence="2">
    <location>
        <begin position="403"/>
        <end position="426"/>
    </location>
</feature>
<dbReference type="InterPro" id="IPR052155">
    <property type="entry name" value="Biofilm_reg_signaling"/>
</dbReference>
<dbReference type="PROSITE" id="PS50883">
    <property type="entry name" value="EAL"/>
    <property type="match status" value="1"/>
</dbReference>
<dbReference type="SUPFAM" id="SSF55073">
    <property type="entry name" value="Nucleotide cyclase"/>
    <property type="match status" value="1"/>
</dbReference>
<dbReference type="SUPFAM" id="SSF48452">
    <property type="entry name" value="TPR-like"/>
    <property type="match status" value="1"/>
</dbReference>
<keyword evidence="2" id="KW-0472">Membrane</keyword>